<accession>A0A4C1XSY4</accession>
<dbReference type="EMBL" id="BGZK01000935">
    <property type="protein sequence ID" value="GBP65644.1"/>
    <property type="molecule type" value="Genomic_DNA"/>
</dbReference>
<dbReference type="STRING" id="151549.A0A4C1XSY4"/>
<proteinExistence type="predicted"/>
<evidence type="ECO:0000313" key="2">
    <source>
        <dbReference type="Proteomes" id="UP000299102"/>
    </source>
</evidence>
<protein>
    <submittedName>
        <fullName evidence="1">Uncharacterized protein</fullName>
    </submittedName>
</protein>
<reference evidence="1 2" key="1">
    <citation type="journal article" date="2019" name="Commun. Biol.">
        <title>The bagworm genome reveals a unique fibroin gene that provides high tensile strength.</title>
        <authorList>
            <person name="Kono N."/>
            <person name="Nakamura H."/>
            <person name="Ohtoshi R."/>
            <person name="Tomita M."/>
            <person name="Numata K."/>
            <person name="Arakawa K."/>
        </authorList>
    </citation>
    <scope>NUCLEOTIDE SEQUENCE [LARGE SCALE GENOMIC DNA]</scope>
</reference>
<dbReference type="PANTHER" id="PTHR46601">
    <property type="entry name" value="ULP_PROTEASE DOMAIN-CONTAINING PROTEIN"/>
    <property type="match status" value="1"/>
</dbReference>
<sequence>MKTVRKPVKKAINVSLRKLVLQLEEKLPLFFKHVATITHQYQTISELKKKLTDNEVLIHIDFKPGHGKGAPDGVGGTLKRTADKAIAEGQDIVDLSSLKNILLARCSSIILFEVTTANIAEIEDLVKQSQTITAFRGTQKIRQFVFTDVLEFRSLSCSECEGKCKHFHLARSSKGLEASIRRGVLLYCNATCSAADVTLRVDDAASMSTSFALKKHDCLKKRRDKCESNSPTEGSVQICSSGCHRTGDKGRRTATDRHRASVENCALPAASSACKVWCHMPDFNYLTVDALKHTTLIIGGAGGWLLAAVVADVKTTSATDCLVFPEARIEWFNFELSQKVIGRERIRLRPRKANVAEVRFWPSVASAWKYSLEEKKLPVVKDIIDVGALSMRPLSEQRTYWQQHDVRRHSRPCITRPAVATRVVDACSDKNSRSSANRFYRYCVSTLRIETADLHGTLGIR</sequence>
<name>A0A4C1XSY4_EUMVA</name>
<organism evidence="1 2">
    <name type="scientific">Eumeta variegata</name>
    <name type="common">Bagworm moth</name>
    <name type="synonym">Eumeta japonica</name>
    <dbReference type="NCBI Taxonomy" id="151549"/>
    <lineage>
        <taxon>Eukaryota</taxon>
        <taxon>Metazoa</taxon>
        <taxon>Ecdysozoa</taxon>
        <taxon>Arthropoda</taxon>
        <taxon>Hexapoda</taxon>
        <taxon>Insecta</taxon>
        <taxon>Pterygota</taxon>
        <taxon>Neoptera</taxon>
        <taxon>Endopterygota</taxon>
        <taxon>Lepidoptera</taxon>
        <taxon>Glossata</taxon>
        <taxon>Ditrysia</taxon>
        <taxon>Tineoidea</taxon>
        <taxon>Psychidae</taxon>
        <taxon>Oiketicinae</taxon>
        <taxon>Eumeta</taxon>
    </lineage>
</organism>
<gene>
    <name evidence="1" type="ORF">EVAR_53453_1</name>
</gene>
<evidence type="ECO:0000313" key="1">
    <source>
        <dbReference type="EMBL" id="GBP65644.1"/>
    </source>
</evidence>
<comment type="caution">
    <text evidence="1">The sequence shown here is derived from an EMBL/GenBank/DDBJ whole genome shotgun (WGS) entry which is preliminary data.</text>
</comment>
<dbReference type="Proteomes" id="UP000299102">
    <property type="component" value="Unassembled WGS sequence"/>
</dbReference>
<dbReference type="OrthoDB" id="6375801at2759"/>
<keyword evidence="2" id="KW-1185">Reference proteome</keyword>
<dbReference type="AlphaFoldDB" id="A0A4C1XSY4"/>
<dbReference type="PANTHER" id="PTHR46601:SF1">
    <property type="entry name" value="ADF-H DOMAIN-CONTAINING PROTEIN"/>
    <property type="match status" value="1"/>
</dbReference>